<dbReference type="PANTHER" id="PTHR43649">
    <property type="entry name" value="ARABINOSE-BINDING PROTEIN-RELATED"/>
    <property type="match status" value="1"/>
</dbReference>
<evidence type="ECO:0000313" key="3">
    <source>
        <dbReference type="EMBL" id="RCX19471.1"/>
    </source>
</evidence>
<sequence>MLKKVIALTAALAMTLTILAGCGGGNTSNGNNSGTSAASSSTVSKGEPYTVNFVYHAPKEGNQGEVNELINKLTMKDLNMKVNLMPIGWETYNTKYPAMLAAGEPVDISFVFSFSRAAFLEAGYIVDASKYTEYTKDIYKILGDDVNAGYFGDELLGFPVVGSRSMPSGIFVRKDIFDALGYKETDFNVNTEDMSSFDKLTELFSKIKEKYPDVIPFDGNRIFGQNFLSYVDGLGDSFGVLENYGQTTKFTNWYESEQFKKFAQLSRDWYTKGYMSKDIAVSKEEGRSKMTTGKAASFFASYVANQQAGIKAQTGYDTVLIPCSLNMKDTTKVNAVLNSVMYQSKNKENAFKFLNWAYTNADFNNYLNWGVPDKDWVVNSEGLADYPEGITSTNVNYHEDFSFIYPNQYLMTPWAGNPKDLWEQYKKFDEGSIISKAYGLNFIPSEVSGEIGQCNAVLAKYESAICFGAVDPETTLAKFNKELYNAGLQKVIDAKQKQMDAWLENNK</sequence>
<dbReference type="EMBL" id="QPJT01000003">
    <property type="protein sequence ID" value="RCX19471.1"/>
    <property type="molecule type" value="Genomic_DNA"/>
</dbReference>
<keyword evidence="4" id="KW-1185">Reference proteome</keyword>
<gene>
    <name evidence="3" type="ORF">DFR58_103218</name>
</gene>
<dbReference type="InterPro" id="IPR022627">
    <property type="entry name" value="DUF3502"/>
</dbReference>
<dbReference type="InterPro" id="IPR006059">
    <property type="entry name" value="SBP"/>
</dbReference>
<organism evidence="3 4">
    <name type="scientific">Anaerobacterium chartisolvens</name>
    <dbReference type="NCBI Taxonomy" id="1297424"/>
    <lineage>
        <taxon>Bacteria</taxon>
        <taxon>Bacillati</taxon>
        <taxon>Bacillota</taxon>
        <taxon>Clostridia</taxon>
        <taxon>Eubacteriales</taxon>
        <taxon>Oscillospiraceae</taxon>
        <taxon>Anaerobacterium</taxon>
    </lineage>
</organism>
<dbReference type="OrthoDB" id="2636783at2"/>
<dbReference type="Pfam" id="PF12010">
    <property type="entry name" value="DUF3502"/>
    <property type="match status" value="1"/>
</dbReference>
<dbReference type="SUPFAM" id="SSF53850">
    <property type="entry name" value="Periplasmic binding protein-like II"/>
    <property type="match status" value="1"/>
</dbReference>
<evidence type="ECO:0000256" key="1">
    <source>
        <dbReference type="SAM" id="SignalP"/>
    </source>
</evidence>
<evidence type="ECO:0000259" key="2">
    <source>
        <dbReference type="Pfam" id="PF12010"/>
    </source>
</evidence>
<proteinExistence type="predicted"/>
<keyword evidence="1" id="KW-0732">Signal</keyword>
<reference evidence="3 4" key="1">
    <citation type="submission" date="2018-07" db="EMBL/GenBank/DDBJ databases">
        <title>Genomic Encyclopedia of Type Strains, Phase IV (KMG-IV): sequencing the most valuable type-strain genomes for metagenomic binning, comparative biology and taxonomic classification.</title>
        <authorList>
            <person name="Goeker M."/>
        </authorList>
    </citation>
    <scope>NUCLEOTIDE SEQUENCE [LARGE SCALE GENOMIC DNA]</scope>
    <source>
        <strain evidence="3 4">DSM 27016</strain>
    </source>
</reference>
<protein>
    <submittedName>
        <fullName evidence="3">ABC-type glycerol-3-phosphate transport system substrate-binding protein</fullName>
    </submittedName>
</protein>
<feature type="signal peptide" evidence="1">
    <location>
        <begin position="1"/>
        <end position="20"/>
    </location>
</feature>
<dbReference type="AlphaFoldDB" id="A0A369BDJ4"/>
<dbReference type="Gene3D" id="3.40.190.10">
    <property type="entry name" value="Periplasmic binding protein-like II"/>
    <property type="match status" value="2"/>
</dbReference>
<dbReference type="Proteomes" id="UP000253034">
    <property type="component" value="Unassembled WGS sequence"/>
</dbReference>
<dbReference type="PANTHER" id="PTHR43649:SF12">
    <property type="entry name" value="DIACETYLCHITOBIOSE BINDING PROTEIN DASA"/>
    <property type="match status" value="1"/>
</dbReference>
<comment type="caution">
    <text evidence="3">The sequence shown here is derived from an EMBL/GenBank/DDBJ whole genome shotgun (WGS) entry which is preliminary data.</text>
</comment>
<dbReference type="PROSITE" id="PS51257">
    <property type="entry name" value="PROKAR_LIPOPROTEIN"/>
    <property type="match status" value="1"/>
</dbReference>
<accession>A0A369BDJ4</accession>
<dbReference type="Pfam" id="PF01547">
    <property type="entry name" value="SBP_bac_1"/>
    <property type="match status" value="1"/>
</dbReference>
<evidence type="ECO:0000313" key="4">
    <source>
        <dbReference type="Proteomes" id="UP000253034"/>
    </source>
</evidence>
<dbReference type="RefSeq" id="WP_114296525.1">
    <property type="nucleotide sequence ID" value="NZ_QPJT01000003.1"/>
</dbReference>
<feature type="domain" description="DUF3502" evidence="2">
    <location>
        <begin position="439"/>
        <end position="503"/>
    </location>
</feature>
<name>A0A369BDJ4_9FIRM</name>
<feature type="chain" id="PRO_5038838708" evidence="1">
    <location>
        <begin position="21"/>
        <end position="507"/>
    </location>
</feature>
<dbReference type="InterPro" id="IPR050490">
    <property type="entry name" value="Bact_solute-bd_prot1"/>
</dbReference>